<sequence length="305" mass="34228">MTSTDDSTQIQAVTTNGSSSDENNRSISDSSHTTTYEKLIQDSDIFYDKLRDFLGYTDKHLKDLLVGGNSLNLHQLFKEVTARGGIEKVIKERKCKAVIATFALETPITNASFVLKKYYVPMLLKLEHVFYSNEPLSSFSARGQNNTNHMGSKQLKGVLYRLKSRRRKKKSKSSDPNKPKFYRSGYSFFYMENRKRLKPHFPGQLINQEIPKMWHNLSPSDKVVYQEKSCKDKERYEKEILDSRATTDAAMNDAAAAAEAETAAVADAVMNDATDSDATESDAATDAAMNDPEETDAATEAEEAQ</sequence>
<evidence type="ECO:0008006" key="7">
    <source>
        <dbReference type="Google" id="ProtNLM"/>
    </source>
</evidence>
<protein>
    <recommendedName>
        <fullName evidence="7">HMG box domain-containing protein</fullName>
    </recommendedName>
</protein>
<evidence type="ECO:0000259" key="3">
    <source>
        <dbReference type="PROSITE" id="PS50118"/>
    </source>
</evidence>
<dbReference type="InterPro" id="IPR001606">
    <property type="entry name" value="ARID_dom"/>
</dbReference>
<dbReference type="SUPFAM" id="SSF47095">
    <property type="entry name" value="HMG-box"/>
    <property type="match status" value="1"/>
</dbReference>
<dbReference type="PANTHER" id="PTHR46691:SF6">
    <property type="entry name" value="HIGH MOBILITY GROUP B PROTEIN 10-RELATED"/>
    <property type="match status" value="1"/>
</dbReference>
<dbReference type="Pfam" id="PF00505">
    <property type="entry name" value="HMG_box"/>
    <property type="match status" value="1"/>
</dbReference>
<feature type="DNA-binding region" description="HMG box" evidence="1">
    <location>
        <begin position="179"/>
        <end position="244"/>
    </location>
</feature>
<proteinExistence type="predicted"/>
<dbReference type="InterPro" id="IPR036910">
    <property type="entry name" value="HMG_box_dom_sf"/>
</dbReference>
<keyword evidence="6" id="KW-1185">Reference proteome</keyword>
<dbReference type="PROSITE" id="PS51011">
    <property type="entry name" value="ARID"/>
    <property type="match status" value="1"/>
</dbReference>
<dbReference type="PANTHER" id="PTHR46691">
    <property type="entry name" value="HIGH MOBILITY GROUP B PROTEIN 9"/>
    <property type="match status" value="1"/>
</dbReference>
<dbReference type="InterPro" id="IPR009071">
    <property type="entry name" value="HMG_box_dom"/>
</dbReference>
<dbReference type="Gene3D" id="1.10.30.10">
    <property type="entry name" value="High mobility group box domain"/>
    <property type="match status" value="1"/>
</dbReference>
<dbReference type="PROSITE" id="PS50118">
    <property type="entry name" value="HMG_BOX_2"/>
    <property type="match status" value="1"/>
</dbReference>
<dbReference type="Gene3D" id="1.10.150.60">
    <property type="entry name" value="ARID DNA-binding domain"/>
    <property type="match status" value="1"/>
</dbReference>
<dbReference type="EMBL" id="CABITT030000004">
    <property type="protein sequence ID" value="VVB00175.1"/>
    <property type="molecule type" value="Genomic_DNA"/>
</dbReference>
<dbReference type="InterPro" id="IPR036431">
    <property type="entry name" value="ARID_dom_sf"/>
</dbReference>
<evidence type="ECO:0000313" key="6">
    <source>
        <dbReference type="Proteomes" id="UP000489600"/>
    </source>
</evidence>
<feature type="region of interest" description="Disordered" evidence="2">
    <location>
        <begin position="1"/>
        <end position="32"/>
    </location>
</feature>
<name>A0A565BEX6_9BRAS</name>
<dbReference type="SUPFAM" id="SSF46774">
    <property type="entry name" value="ARID-like"/>
    <property type="match status" value="1"/>
</dbReference>
<organism evidence="5 6">
    <name type="scientific">Arabis nemorensis</name>
    <dbReference type="NCBI Taxonomy" id="586526"/>
    <lineage>
        <taxon>Eukaryota</taxon>
        <taxon>Viridiplantae</taxon>
        <taxon>Streptophyta</taxon>
        <taxon>Embryophyta</taxon>
        <taxon>Tracheophyta</taxon>
        <taxon>Spermatophyta</taxon>
        <taxon>Magnoliopsida</taxon>
        <taxon>eudicotyledons</taxon>
        <taxon>Gunneridae</taxon>
        <taxon>Pentapetalae</taxon>
        <taxon>rosids</taxon>
        <taxon>malvids</taxon>
        <taxon>Brassicales</taxon>
        <taxon>Brassicaceae</taxon>
        <taxon>Arabideae</taxon>
        <taxon>Arabis</taxon>
    </lineage>
</organism>
<feature type="domain" description="ARID" evidence="4">
    <location>
        <begin position="40"/>
        <end position="131"/>
    </location>
</feature>
<dbReference type="Pfam" id="PF01388">
    <property type="entry name" value="ARID"/>
    <property type="match status" value="1"/>
</dbReference>
<dbReference type="SMART" id="SM00398">
    <property type="entry name" value="HMG"/>
    <property type="match status" value="1"/>
</dbReference>
<dbReference type="SMART" id="SM01014">
    <property type="entry name" value="ARID"/>
    <property type="match status" value="1"/>
</dbReference>
<dbReference type="GO" id="GO:0005634">
    <property type="term" value="C:nucleus"/>
    <property type="evidence" value="ECO:0007669"/>
    <property type="project" value="UniProtKB-UniRule"/>
</dbReference>
<dbReference type="SMART" id="SM00501">
    <property type="entry name" value="BRIGHT"/>
    <property type="match status" value="1"/>
</dbReference>
<comment type="caution">
    <text evidence="5">The sequence shown here is derived from an EMBL/GenBank/DDBJ whole genome shotgun (WGS) entry which is preliminary data.</text>
</comment>
<dbReference type="Proteomes" id="UP000489600">
    <property type="component" value="Unassembled WGS sequence"/>
</dbReference>
<reference evidence="5" key="1">
    <citation type="submission" date="2019-07" db="EMBL/GenBank/DDBJ databases">
        <authorList>
            <person name="Dittberner H."/>
        </authorList>
    </citation>
    <scope>NUCLEOTIDE SEQUENCE [LARGE SCALE GENOMIC DNA]</scope>
</reference>
<keyword evidence="1" id="KW-0539">Nucleus</keyword>
<feature type="domain" description="HMG box" evidence="3">
    <location>
        <begin position="179"/>
        <end position="244"/>
    </location>
</feature>
<evidence type="ECO:0000256" key="1">
    <source>
        <dbReference type="PROSITE-ProRule" id="PRU00267"/>
    </source>
</evidence>
<evidence type="ECO:0000256" key="2">
    <source>
        <dbReference type="SAM" id="MobiDB-lite"/>
    </source>
</evidence>
<evidence type="ECO:0000259" key="4">
    <source>
        <dbReference type="PROSITE" id="PS51011"/>
    </source>
</evidence>
<dbReference type="AlphaFoldDB" id="A0A565BEX6"/>
<keyword evidence="1" id="KW-0238">DNA-binding</keyword>
<gene>
    <name evidence="5" type="ORF">ANE_LOCUS10619</name>
</gene>
<evidence type="ECO:0000313" key="5">
    <source>
        <dbReference type="EMBL" id="VVB00175.1"/>
    </source>
</evidence>
<accession>A0A565BEX6</accession>
<feature type="region of interest" description="Disordered" evidence="2">
    <location>
        <begin position="268"/>
        <end position="305"/>
    </location>
</feature>
<feature type="compositionally biased region" description="Acidic residues" evidence="2">
    <location>
        <begin position="291"/>
        <end position="305"/>
    </location>
</feature>
<dbReference type="OrthoDB" id="338531at2759"/>
<dbReference type="GO" id="GO:0003677">
    <property type="term" value="F:DNA binding"/>
    <property type="evidence" value="ECO:0007669"/>
    <property type="project" value="UniProtKB-UniRule"/>
</dbReference>